<reference evidence="2" key="1">
    <citation type="journal article" date="2017" name="Nat. Commun.">
        <title>The asparagus genome sheds light on the origin and evolution of a young Y chromosome.</title>
        <authorList>
            <person name="Harkess A."/>
            <person name="Zhou J."/>
            <person name="Xu C."/>
            <person name="Bowers J.E."/>
            <person name="Van der Hulst R."/>
            <person name="Ayyampalayam S."/>
            <person name="Mercati F."/>
            <person name="Riccardi P."/>
            <person name="McKain M.R."/>
            <person name="Kakrana A."/>
            <person name="Tang H."/>
            <person name="Ray J."/>
            <person name="Groenendijk J."/>
            <person name="Arikit S."/>
            <person name="Mathioni S.M."/>
            <person name="Nakano M."/>
            <person name="Shan H."/>
            <person name="Telgmann-Rauber A."/>
            <person name="Kanno A."/>
            <person name="Yue Z."/>
            <person name="Chen H."/>
            <person name="Li W."/>
            <person name="Chen Y."/>
            <person name="Xu X."/>
            <person name="Zhang Y."/>
            <person name="Luo S."/>
            <person name="Chen H."/>
            <person name="Gao J."/>
            <person name="Mao Z."/>
            <person name="Pires J.C."/>
            <person name="Luo M."/>
            <person name="Kudrna D."/>
            <person name="Wing R.A."/>
            <person name="Meyers B.C."/>
            <person name="Yi K."/>
            <person name="Kong H."/>
            <person name="Lavrijsen P."/>
            <person name="Sunseri F."/>
            <person name="Falavigna A."/>
            <person name="Ye Y."/>
            <person name="Leebens-Mack J.H."/>
            <person name="Chen G."/>
        </authorList>
    </citation>
    <scope>NUCLEOTIDE SEQUENCE [LARGE SCALE GENOMIC DNA]</scope>
    <source>
        <strain evidence="2">cv. DH0086</strain>
    </source>
</reference>
<keyword evidence="2" id="KW-1185">Reference proteome</keyword>
<dbReference type="Proteomes" id="UP000243459">
    <property type="component" value="Chromosome 7"/>
</dbReference>
<evidence type="ECO:0000313" key="1">
    <source>
        <dbReference type="EMBL" id="ONK62494.1"/>
    </source>
</evidence>
<name>A0A5P1E9J4_ASPOF</name>
<proteinExistence type="predicted"/>
<sequence>MDEGCRGWGWRARGRWSGGEWPNGGVRGVPCGVVRLSGQERERGACFGFGGRTCVCVHGHEKRGRRTLEFERGRGWTEMEREVVGGWVGWSEGFGAGRKKKKKEMSFLLLSELLKMGGVR</sequence>
<dbReference type="AlphaFoldDB" id="A0A5P1E9J4"/>
<accession>A0A5P1E9J4</accession>
<organism evidence="1 2">
    <name type="scientific">Asparagus officinalis</name>
    <name type="common">Garden asparagus</name>
    <dbReference type="NCBI Taxonomy" id="4686"/>
    <lineage>
        <taxon>Eukaryota</taxon>
        <taxon>Viridiplantae</taxon>
        <taxon>Streptophyta</taxon>
        <taxon>Embryophyta</taxon>
        <taxon>Tracheophyta</taxon>
        <taxon>Spermatophyta</taxon>
        <taxon>Magnoliopsida</taxon>
        <taxon>Liliopsida</taxon>
        <taxon>Asparagales</taxon>
        <taxon>Asparagaceae</taxon>
        <taxon>Asparagoideae</taxon>
        <taxon>Asparagus</taxon>
    </lineage>
</organism>
<gene>
    <name evidence="1" type="ORF">A4U43_C07F4510</name>
</gene>
<dbReference type="EMBL" id="CM007387">
    <property type="protein sequence ID" value="ONK62494.1"/>
    <property type="molecule type" value="Genomic_DNA"/>
</dbReference>
<dbReference type="Gramene" id="ONK62494">
    <property type="protein sequence ID" value="ONK62494"/>
    <property type="gene ID" value="A4U43_C07F4510"/>
</dbReference>
<evidence type="ECO:0000313" key="2">
    <source>
        <dbReference type="Proteomes" id="UP000243459"/>
    </source>
</evidence>
<protein>
    <submittedName>
        <fullName evidence="1">Uncharacterized protein</fullName>
    </submittedName>
</protein>